<sequence length="274" mass="30499">MKCRYPNTYVSYTGGAYALSDFVAPCNSRCNVVIATGSLCVLSYITWVNFGRRLPAISLSTSRPPSVLIHSTSNPLHAARALLDSGPHHPPVPTPQDDCSLKFEKIMGERFDASSVLIDDNTEKEVFLRANGHNQPRPGPEGERHVLLHWIVNYTGSGKPFPIPNITGRQIVHLKGQPGMRSVDTFVKFTDSDFASQSKHKHYSLGTFTLAQRKRIIEIATQKVEAHADMKCRVWTRGLLDKMVEDGLPVSQETMNKIYEEVPLSDLEASIPEL</sequence>
<proteinExistence type="predicted"/>
<organism evidence="1 2">
    <name type="scientific">Auriscalpium vulgare</name>
    <dbReference type="NCBI Taxonomy" id="40419"/>
    <lineage>
        <taxon>Eukaryota</taxon>
        <taxon>Fungi</taxon>
        <taxon>Dikarya</taxon>
        <taxon>Basidiomycota</taxon>
        <taxon>Agaricomycotina</taxon>
        <taxon>Agaricomycetes</taxon>
        <taxon>Russulales</taxon>
        <taxon>Auriscalpiaceae</taxon>
        <taxon>Auriscalpium</taxon>
    </lineage>
</organism>
<keyword evidence="2" id="KW-1185">Reference proteome</keyword>
<name>A0ACB8RS09_9AGAM</name>
<reference evidence="1" key="1">
    <citation type="submission" date="2021-02" db="EMBL/GenBank/DDBJ databases">
        <authorList>
            <consortium name="DOE Joint Genome Institute"/>
            <person name="Ahrendt S."/>
            <person name="Looney B.P."/>
            <person name="Miyauchi S."/>
            <person name="Morin E."/>
            <person name="Drula E."/>
            <person name="Courty P.E."/>
            <person name="Chicoki N."/>
            <person name="Fauchery L."/>
            <person name="Kohler A."/>
            <person name="Kuo A."/>
            <person name="Labutti K."/>
            <person name="Pangilinan J."/>
            <person name="Lipzen A."/>
            <person name="Riley R."/>
            <person name="Andreopoulos W."/>
            <person name="He G."/>
            <person name="Johnson J."/>
            <person name="Barry K.W."/>
            <person name="Grigoriev I.V."/>
            <person name="Nagy L."/>
            <person name="Hibbett D."/>
            <person name="Henrissat B."/>
            <person name="Matheny P.B."/>
            <person name="Labbe J."/>
            <person name="Martin F."/>
        </authorList>
    </citation>
    <scope>NUCLEOTIDE SEQUENCE</scope>
    <source>
        <strain evidence="1">FP105234-sp</strain>
    </source>
</reference>
<gene>
    <name evidence="1" type="ORF">FA95DRAFT_1401939</name>
</gene>
<evidence type="ECO:0000313" key="2">
    <source>
        <dbReference type="Proteomes" id="UP000814033"/>
    </source>
</evidence>
<accession>A0ACB8RS09</accession>
<comment type="caution">
    <text evidence="1">The sequence shown here is derived from an EMBL/GenBank/DDBJ whole genome shotgun (WGS) entry which is preliminary data.</text>
</comment>
<protein>
    <submittedName>
        <fullName evidence="1">Uncharacterized protein</fullName>
    </submittedName>
</protein>
<dbReference type="EMBL" id="MU275929">
    <property type="protein sequence ID" value="KAI0046283.1"/>
    <property type="molecule type" value="Genomic_DNA"/>
</dbReference>
<dbReference type="Proteomes" id="UP000814033">
    <property type="component" value="Unassembled WGS sequence"/>
</dbReference>
<reference evidence="1" key="2">
    <citation type="journal article" date="2022" name="New Phytol.">
        <title>Evolutionary transition to the ectomycorrhizal habit in the genomes of a hyperdiverse lineage of mushroom-forming fungi.</title>
        <authorList>
            <person name="Looney B."/>
            <person name="Miyauchi S."/>
            <person name="Morin E."/>
            <person name="Drula E."/>
            <person name="Courty P.E."/>
            <person name="Kohler A."/>
            <person name="Kuo A."/>
            <person name="LaButti K."/>
            <person name="Pangilinan J."/>
            <person name="Lipzen A."/>
            <person name="Riley R."/>
            <person name="Andreopoulos W."/>
            <person name="He G."/>
            <person name="Johnson J."/>
            <person name="Nolan M."/>
            <person name="Tritt A."/>
            <person name="Barry K.W."/>
            <person name="Grigoriev I.V."/>
            <person name="Nagy L.G."/>
            <person name="Hibbett D."/>
            <person name="Henrissat B."/>
            <person name="Matheny P.B."/>
            <person name="Labbe J."/>
            <person name="Martin F.M."/>
        </authorList>
    </citation>
    <scope>NUCLEOTIDE SEQUENCE</scope>
    <source>
        <strain evidence="1">FP105234-sp</strain>
    </source>
</reference>
<evidence type="ECO:0000313" key="1">
    <source>
        <dbReference type="EMBL" id="KAI0046283.1"/>
    </source>
</evidence>